<dbReference type="CDD" id="cd00093">
    <property type="entry name" value="HTH_XRE"/>
    <property type="match status" value="1"/>
</dbReference>
<dbReference type="InterPro" id="IPR055172">
    <property type="entry name" value="HTH_RsaL-like"/>
</dbReference>
<name>A0A3G9GFV4_9NEIS</name>
<dbReference type="KEGG" id="amah:DLM_2111"/>
<dbReference type="KEGG" id="amah:DLM_0766"/>
<dbReference type="PROSITE" id="PS50943">
    <property type="entry name" value="HTH_CROC1"/>
    <property type="match status" value="1"/>
</dbReference>
<feature type="domain" description="HTH cro/C1-type" evidence="1">
    <location>
        <begin position="15"/>
        <end position="69"/>
    </location>
</feature>
<dbReference type="SUPFAM" id="SSF47413">
    <property type="entry name" value="lambda repressor-like DNA-binding domains"/>
    <property type="match status" value="1"/>
</dbReference>
<reference evidence="4" key="2">
    <citation type="journal article" date="2017" name="Biotechnol. Biofuels">
        <title>Evaluation of environmental bacterial communities as a factor affecting the growth of duckweed Lemna minor.</title>
        <authorList>
            <person name="Ishizawa H."/>
            <person name="Kuroda M."/>
            <person name="Morikawa M."/>
            <person name="Ike M."/>
        </authorList>
    </citation>
    <scope>NUCLEOTIDE SEQUENCE [LARGE SCALE GENOMIC DNA]</scope>
    <source>
        <strain evidence="4">H3</strain>
    </source>
</reference>
<reference evidence="2 4" key="3">
    <citation type="journal article" date="2017" name="Genome Announc.">
        <title>Draft genome sequence of Aquitalea magnusonii strain H3, a plant growth-promoting bacterium of duckweed Lemna minor.</title>
        <authorList>
            <person name="Ishizawa H."/>
            <person name="Kuroda M."/>
            <person name="Ike M."/>
        </authorList>
    </citation>
    <scope>NUCLEOTIDE SEQUENCE [LARGE SCALE GENOMIC DNA]</scope>
    <source>
        <strain evidence="2 4">H3</strain>
    </source>
</reference>
<dbReference type="OrthoDB" id="3173404at2"/>
<dbReference type="InterPro" id="IPR001387">
    <property type="entry name" value="Cro/C1-type_HTH"/>
</dbReference>
<evidence type="ECO:0000313" key="2">
    <source>
        <dbReference type="EMBL" id="BBF84416.1"/>
    </source>
</evidence>
<reference evidence="2" key="1">
    <citation type="journal article" date="2017" name="Biotechnol Biofuels 10">
        <title>Evaluation of environmental bacterial communities as a factor affecting the growth of duckweed Lemna minor.</title>
        <authorList>
            <person name="Ishizawa H."/>
            <person name="Kuroda M."/>
            <person name="Morikawa M."/>
            <person name="Ike M."/>
        </authorList>
    </citation>
    <scope>NUCLEOTIDE SEQUENCE [LARGE SCALE GENOMIC DNA]</scope>
    <source>
        <strain evidence="2">H3</strain>
    </source>
</reference>
<evidence type="ECO:0000313" key="4">
    <source>
        <dbReference type="Proteomes" id="UP000198290"/>
    </source>
</evidence>
<dbReference type="Pfam" id="PF22495">
    <property type="entry name" value="HTH_92"/>
    <property type="match status" value="1"/>
</dbReference>
<sequence length="133" mass="14583">MKNQTTETNANRDYRAMRRAMGMNQAQFWGAVNVTQSGGSRYESGRQAPVQVDELVRLRHELGIDTALITPENADLIRAILAGTLDSKLLLQNANRCRDLLIHLGNGAVDLTELAQSVSNLIAGHQETAEALQ</sequence>
<gene>
    <name evidence="2" type="ORF">DLM_0766</name>
    <name evidence="3" type="ORF">DLM_2111</name>
</gene>
<dbReference type="InterPro" id="IPR010982">
    <property type="entry name" value="Lambda_DNA-bd_dom_sf"/>
</dbReference>
<accession>A0A3G9GFV4</accession>
<keyword evidence="4" id="KW-1185">Reference proteome</keyword>
<proteinExistence type="predicted"/>
<dbReference type="EMBL" id="AP018823">
    <property type="protein sequence ID" value="BBF85726.1"/>
    <property type="molecule type" value="Genomic_DNA"/>
</dbReference>
<dbReference type="Proteomes" id="UP000198290">
    <property type="component" value="Chromosome"/>
</dbReference>
<reference evidence="4" key="4">
    <citation type="journal article" date="2017" name="Plant Physiol. Biochem.">
        <title>Differential oxidative and antioxidative response of duckweed Lemna minor toward plant growth promoting/inhibiting bacteria.</title>
        <authorList>
            <person name="Ishizawa H."/>
            <person name="Kuroda M."/>
            <person name="Morikawa M."/>
            <person name="Ike M."/>
        </authorList>
    </citation>
    <scope>NUCLEOTIDE SEQUENCE [LARGE SCALE GENOMIC DNA]</scope>
    <source>
        <strain evidence="4">H3</strain>
    </source>
</reference>
<dbReference type="EMBL" id="AP018823">
    <property type="protein sequence ID" value="BBF84416.1"/>
    <property type="molecule type" value="Genomic_DNA"/>
</dbReference>
<organism evidence="2 4">
    <name type="scientific">Aquitalea magnusonii</name>
    <dbReference type="NCBI Taxonomy" id="332411"/>
    <lineage>
        <taxon>Bacteria</taxon>
        <taxon>Pseudomonadati</taxon>
        <taxon>Pseudomonadota</taxon>
        <taxon>Betaproteobacteria</taxon>
        <taxon>Neisseriales</taxon>
        <taxon>Chromobacteriaceae</taxon>
        <taxon>Aquitalea</taxon>
    </lineage>
</organism>
<evidence type="ECO:0000313" key="3">
    <source>
        <dbReference type="EMBL" id="BBF85726.1"/>
    </source>
</evidence>
<dbReference type="Gene3D" id="1.10.260.40">
    <property type="entry name" value="lambda repressor-like DNA-binding domains"/>
    <property type="match status" value="1"/>
</dbReference>
<reference evidence="2" key="5">
    <citation type="journal article" date="2017" name="Plant Physiol. Biochem. 118">
        <title>Differential oxidative and antioxidative response of duckweed Lemna minor toward plant growth promoting/inhibiting bacteria.</title>
        <authorList>
            <person name="Ishizawa H."/>
            <person name="Kuroda M."/>
            <person name="Morikawa M."/>
            <person name="Ike M."/>
        </authorList>
    </citation>
    <scope>NUCLEOTIDE SEQUENCE [LARGE SCALE GENOMIC DNA]</scope>
    <source>
        <strain evidence="2">H3</strain>
    </source>
</reference>
<evidence type="ECO:0000259" key="1">
    <source>
        <dbReference type="PROSITE" id="PS50943"/>
    </source>
</evidence>
<dbReference type="RefSeq" id="WP_119313187.1">
    <property type="nucleotide sequence ID" value="NZ_AP018823.1"/>
</dbReference>
<dbReference type="AlphaFoldDB" id="A0A3G9GFV4"/>
<dbReference type="GO" id="GO:0003677">
    <property type="term" value="F:DNA binding"/>
    <property type="evidence" value="ECO:0007669"/>
    <property type="project" value="InterPro"/>
</dbReference>
<protein>
    <recommendedName>
        <fullName evidence="1">HTH cro/C1-type domain-containing protein</fullName>
    </recommendedName>
</protein>